<reference evidence="2 3" key="1">
    <citation type="submission" date="2013-05" db="EMBL/GenBank/DDBJ databases">
        <title>Genome sequence of Streptomyces sparsogenes DSM 40356.</title>
        <authorList>
            <person name="Coyne S."/>
            <person name="Seebeck F.P."/>
        </authorList>
    </citation>
    <scope>NUCLEOTIDE SEQUENCE [LARGE SCALE GENOMIC DNA]</scope>
    <source>
        <strain evidence="2 3">DSM 40356</strain>
    </source>
</reference>
<feature type="region of interest" description="Disordered" evidence="1">
    <location>
        <begin position="40"/>
        <end position="79"/>
    </location>
</feature>
<accession>A0A1R1S6V7</accession>
<comment type="caution">
    <text evidence="2">The sequence shown here is derived from an EMBL/GenBank/DDBJ whole genome shotgun (WGS) entry which is preliminary data.</text>
</comment>
<evidence type="ECO:0000313" key="2">
    <source>
        <dbReference type="EMBL" id="OMI33849.1"/>
    </source>
</evidence>
<protein>
    <submittedName>
        <fullName evidence="2">Uncharacterized protein</fullName>
    </submittedName>
</protein>
<dbReference type="Proteomes" id="UP000186168">
    <property type="component" value="Unassembled WGS sequence"/>
</dbReference>
<feature type="compositionally biased region" description="Low complexity" evidence="1">
    <location>
        <begin position="45"/>
        <end position="73"/>
    </location>
</feature>
<sequence>MDPLTAGALIAAVNAAVSGAGGEAGRRALDGLSALTRRVLRRGASDPGADPAGDPGADPGVDPAADPTADAEPVTIPYDDPERLRRLAELLVERARQDPELGRDLAAWLNRYGAPAEEHGTVHNSVSDGARITGPVIQGRDFHGPISFGPQ</sequence>
<gene>
    <name evidence="2" type="ORF">SPAR_39331</name>
</gene>
<dbReference type="EMBL" id="ASQP01000506">
    <property type="protein sequence ID" value="OMI33849.1"/>
    <property type="molecule type" value="Genomic_DNA"/>
</dbReference>
<feature type="region of interest" description="Disordered" evidence="1">
    <location>
        <begin position="119"/>
        <end position="151"/>
    </location>
</feature>
<proteinExistence type="predicted"/>
<keyword evidence="3" id="KW-1185">Reference proteome</keyword>
<evidence type="ECO:0000256" key="1">
    <source>
        <dbReference type="SAM" id="MobiDB-lite"/>
    </source>
</evidence>
<organism evidence="2 3">
    <name type="scientific">Streptomyces sparsogenes DSM 40356</name>
    <dbReference type="NCBI Taxonomy" id="1331668"/>
    <lineage>
        <taxon>Bacteria</taxon>
        <taxon>Bacillati</taxon>
        <taxon>Actinomycetota</taxon>
        <taxon>Actinomycetes</taxon>
        <taxon>Kitasatosporales</taxon>
        <taxon>Streptomycetaceae</taxon>
        <taxon>Streptomyces</taxon>
    </lineage>
</organism>
<dbReference type="RefSeq" id="WP_065959932.1">
    <property type="nucleotide sequence ID" value="NZ_ASQP01000506.1"/>
</dbReference>
<dbReference type="AlphaFoldDB" id="A0A1R1S6V7"/>
<dbReference type="GeneID" id="96742611"/>
<dbReference type="STRING" id="67365.GCA_001704635_04987"/>
<name>A0A1R1S6V7_9ACTN</name>
<evidence type="ECO:0000313" key="3">
    <source>
        <dbReference type="Proteomes" id="UP000186168"/>
    </source>
</evidence>